<dbReference type="Gene3D" id="1.10.287.70">
    <property type="match status" value="1"/>
</dbReference>
<dbReference type="InterPro" id="IPR000298">
    <property type="entry name" value="Cyt_c_oxidase-like_su3"/>
</dbReference>
<dbReference type="GO" id="GO:0016020">
    <property type="term" value="C:membrane"/>
    <property type="evidence" value="ECO:0007669"/>
    <property type="project" value="UniProtKB-SubCell"/>
</dbReference>
<feature type="transmembrane region" description="Helical" evidence="9">
    <location>
        <begin position="52"/>
        <end position="75"/>
    </location>
</feature>
<feature type="transmembrane region" description="Helical" evidence="9">
    <location>
        <begin position="164"/>
        <end position="190"/>
    </location>
</feature>
<dbReference type="PANTHER" id="PTHR11403">
    <property type="entry name" value="CYTOCHROME C OXIDASE SUBUNIT III"/>
    <property type="match status" value="1"/>
</dbReference>
<keyword evidence="8 11" id="KW-0496">Mitochondrion</keyword>
<evidence type="ECO:0000256" key="1">
    <source>
        <dbReference type="ARBA" id="ARBA00004141"/>
    </source>
</evidence>
<feature type="transmembrane region" description="Helical" evidence="9">
    <location>
        <begin position="211"/>
        <end position="232"/>
    </location>
</feature>
<evidence type="ECO:0000256" key="4">
    <source>
        <dbReference type="ARBA" id="ARBA00022692"/>
    </source>
</evidence>
<geneLocation type="mitochondrion" evidence="11"/>
<keyword evidence="4 8" id="KW-0812">Transmembrane</keyword>
<keyword evidence="5" id="KW-1278">Translocase</keyword>
<dbReference type="InterPro" id="IPR033945">
    <property type="entry name" value="Cyt_c_oxase_su3_dom"/>
</dbReference>
<evidence type="ECO:0000256" key="8">
    <source>
        <dbReference type="RuleBase" id="RU003375"/>
    </source>
</evidence>
<organism evidence="11">
    <name type="scientific">Barbatia virescens</name>
    <dbReference type="NCBI Taxonomy" id="6559"/>
    <lineage>
        <taxon>Eukaryota</taxon>
        <taxon>Metazoa</taxon>
        <taxon>Spiralia</taxon>
        <taxon>Lophotrochozoa</taxon>
        <taxon>Mollusca</taxon>
        <taxon>Bivalvia</taxon>
        <taxon>Autobranchia</taxon>
        <taxon>Pteriomorphia</taxon>
        <taxon>Arcoida</taxon>
        <taxon>Arcoidea</taxon>
        <taxon>Arcidae</taxon>
        <taxon>Barbatia</taxon>
    </lineage>
</organism>
<evidence type="ECO:0000256" key="9">
    <source>
        <dbReference type="SAM" id="Phobius"/>
    </source>
</evidence>
<feature type="transmembrane region" description="Helical" evidence="9">
    <location>
        <begin position="12"/>
        <end position="31"/>
    </location>
</feature>
<dbReference type="GO" id="GO:0005739">
    <property type="term" value="C:mitochondrion"/>
    <property type="evidence" value="ECO:0007669"/>
    <property type="project" value="TreeGrafter"/>
</dbReference>
<comment type="similarity">
    <text evidence="2 8">Belongs to the cytochrome c oxidase subunit 3 family.</text>
</comment>
<dbReference type="GO" id="GO:0006123">
    <property type="term" value="P:mitochondrial electron transport, cytochrome c to oxygen"/>
    <property type="evidence" value="ECO:0007669"/>
    <property type="project" value="TreeGrafter"/>
</dbReference>
<dbReference type="SUPFAM" id="SSF81452">
    <property type="entry name" value="Cytochrome c oxidase subunit III-like"/>
    <property type="match status" value="1"/>
</dbReference>
<evidence type="ECO:0000256" key="7">
    <source>
        <dbReference type="ARBA" id="ARBA00023136"/>
    </source>
</evidence>
<evidence type="ECO:0000256" key="2">
    <source>
        <dbReference type="ARBA" id="ARBA00010581"/>
    </source>
</evidence>
<evidence type="ECO:0000256" key="3">
    <source>
        <dbReference type="ARBA" id="ARBA00015944"/>
    </source>
</evidence>
<dbReference type="GO" id="GO:0004129">
    <property type="term" value="F:cytochrome-c oxidase activity"/>
    <property type="evidence" value="ECO:0007669"/>
    <property type="project" value="InterPro"/>
</dbReference>
<evidence type="ECO:0000313" key="11">
    <source>
        <dbReference type="EMBL" id="AXR87621.1"/>
    </source>
</evidence>
<dbReference type="AlphaFoldDB" id="A0A346Q3D6"/>
<proteinExistence type="inferred from homology"/>
<evidence type="ECO:0000259" key="10">
    <source>
        <dbReference type="PROSITE" id="PS50253"/>
    </source>
</evidence>
<dbReference type="InterPro" id="IPR035973">
    <property type="entry name" value="Cyt_c_oxidase_su3-like_sf"/>
</dbReference>
<dbReference type="CDD" id="cd01665">
    <property type="entry name" value="Cyt_c_Oxidase_III"/>
    <property type="match status" value="1"/>
</dbReference>
<feature type="transmembrane region" description="Helical" evidence="9">
    <location>
        <begin position="133"/>
        <end position="152"/>
    </location>
</feature>
<reference evidence="11" key="1">
    <citation type="submission" date="2017-06" db="EMBL/GenBank/DDBJ databases">
        <authorList>
            <person name="Kim H.J."/>
            <person name="Triplett B.A."/>
        </authorList>
    </citation>
    <scope>NUCLEOTIDE SEQUENCE</scope>
</reference>
<evidence type="ECO:0000256" key="6">
    <source>
        <dbReference type="ARBA" id="ARBA00022989"/>
    </source>
</evidence>
<keyword evidence="6 9" id="KW-1133">Transmembrane helix</keyword>
<dbReference type="PANTHER" id="PTHR11403:SF7">
    <property type="entry name" value="CYTOCHROME C OXIDASE SUBUNIT 3"/>
    <property type="match status" value="1"/>
</dbReference>
<name>A0A346Q3D6_9BIVA</name>
<accession>A0A346Q3D6</accession>
<dbReference type="Pfam" id="PF00510">
    <property type="entry name" value="COX3"/>
    <property type="match status" value="1"/>
</dbReference>
<protein>
    <recommendedName>
        <fullName evidence="3 8">Cytochrome c oxidase subunit 3</fullName>
    </recommendedName>
</protein>
<dbReference type="EMBL" id="MF374794">
    <property type="protein sequence ID" value="AXR87621.1"/>
    <property type="molecule type" value="Genomic_DNA"/>
</dbReference>
<keyword evidence="7 9" id="KW-0472">Membrane</keyword>
<comment type="function">
    <text evidence="8">Component of the cytochrome c oxidase, the last enzyme in the mitochondrial electron transport chain which drives oxidative phosphorylation. The respiratory chain contains 3 multisubunit complexes succinate dehydrogenase (complex II, CII), ubiquinol-cytochrome c oxidoreductase (cytochrome b-c1 complex, complex III, CIII) and cytochrome c oxidase (complex IV, CIV), that cooperate to transfer electrons derived from NADH and succinate to molecular oxygen, creating an electrochemical gradient over the inner membrane that drives transmembrane transport and the ATP synthase. Cytochrome c oxidase is the component of the respiratory chain that catalyzes the reduction of oxygen to water. Electrons originating from reduced cytochrome c in the intermembrane space (IMS) are transferred via the dinuclear copper A center (CU(A)) of subunit 2 and heme A of subunit 1 to the active site in subunit 1, a binuclear center (BNC) formed by heme A3 and copper B (CU(B)). The BNC reduces molecular oxygen to 2 water molecules using 4 electrons from cytochrome c in the IMS and 4 protons from the mitochondrial matrix.</text>
</comment>
<feature type="domain" description="Heme-copper oxidase subunit III family profile" evidence="10">
    <location>
        <begin position="1"/>
        <end position="234"/>
    </location>
</feature>
<sequence length="238" mass="27013">MSAVCWLSGWFGFWVCCLSLFSVLMVAGLWWRDIIRESTFGGQHTKKEQKALWVGFILFICSEAMLFVSLFWAFLHCGLAPGVEVGCHFPPVGIEPVCPWNMPGKMTALLVGSGFWANRSLHALKSGKRKPCLVSLAISMGMGAAFSYMQVIEYFELSFTMSDSVFGSCFFMLTGFHGVHVVVGNLFLFVQWCRVWLHHFSTGHHLGFSFSVWYWHFVDVVWLFVFPIVYVWGGWIGS</sequence>
<dbReference type="Gene3D" id="1.20.120.80">
    <property type="entry name" value="Cytochrome c oxidase, subunit III, four-helix bundle"/>
    <property type="match status" value="1"/>
</dbReference>
<dbReference type="PROSITE" id="PS50253">
    <property type="entry name" value="COX3"/>
    <property type="match status" value="1"/>
</dbReference>
<comment type="subcellular location">
    <subcellularLocation>
        <location evidence="1">Membrane</location>
        <topology evidence="1">Multi-pass membrane protein</topology>
    </subcellularLocation>
</comment>
<evidence type="ECO:0000256" key="5">
    <source>
        <dbReference type="ARBA" id="ARBA00022967"/>
    </source>
</evidence>
<dbReference type="InterPro" id="IPR013833">
    <property type="entry name" value="Cyt_c_oxidase_su3_a-hlx"/>
</dbReference>
<dbReference type="InterPro" id="IPR024791">
    <property type="entry name" value="Cyt_c/ubiquinol_Oxase_su3"/>
</dbReference>
<gene>
    <name evidence="11" type="primary">COX3</name>
</gene>